<proteinExistence type="predicted"/>
<evidence type="ECO:0000313" key="1">
    <source>
        <dbReference type="EMBL" id="RIA92814.1"/>
    </source>
</evidence>
<protein>
    <submittedName>
        <fullName evidence="1">Uncharacterized protein</fullName>
    </submittedName>
</protein>
<name>A0A397TD29_9GLOM</name>
<reference evidence="1 2" key="1">
    <citation type="submission" date="2018-06" db="EMBL/GenBank/DDBJ databases">
        <title>Comparative genomics reveals the genomic features of Rhizophagus irregularis, R. cerebriforme, R. diaphanum and Gigaspora rosea, and their symbiotic lifestyle signature.</title>
        <authorList>
            <person name="Morin E."/>
            <person name="San Clemente H."/>
            <person name="Chen E.C.H."/>
            <person name="De La Providencia I."/>
            <person name="Hainaut M."/>
            <person name="Kuo A."/>
            <person name="Kohler A."/>
            <person name="Murat C."/>
            <person name="Tang N."/>
            <person name="Roy S."/>
            <person name="Loubradou J."/>
            <person name="Henrissat B."/>
            <person name="Grigoriev I.V."/>
            <person name="Corradi N."/>
            <person name="Roux C."/>
            <person name="Martin F.M."/>
        </authorList>
    </citation>
    <scope>NUCLEOTIDE SEQUENCE [LARGE SCALE GENOMIC DNA]</scope>
    <source>
        <strain evidence="1 2">DAOM 227022</strain>
    </source>
</reference>
<gene>
    <name evidence="1" type="ORF">C1645_820218</name>
</gene>
<keyword evidence="2" id="KW-1185">Reference proteome</keyword>
<dbReference type="Proteomes" id="UP000265703">
    <property type="component" value="Unassembled WGS sequence"/>
</dbReference>
<dbReference type="OrthoDB" id="2436383at2759"/>
<dbReference type="AlphaFoldDB" id="A0A397TD29"/>
<dbReference type="EMBL" id="QKYT01000117">
    <property type="protein sequence ID" value="RIA92814.1"/>
    <property type="molecule type" value="Genomic_DNA"/>
</dbReference>
<organism evidence="1 2">
    <name type="scientific">Glomus cerebriforme</name>
    <dbReference type="NCBI Taxonomy" id="658196"/>
    <lineage>
        <taxon>Eukaryota</taxon>
        <taxon>Fungi</taxon>
        <taxon>Fungi incertae sedis</taxon>
        <taxon>Mucoromycota</taxon>
        <taxon>Glomeromycotina</taxon>
        <taxon>Glomeromycetes</taxon>
        <taxon>Glomerales</taxon>
        <taxon>Glomeraceae</taxon>
        <taxon>Glomus</taxon>
    </lineage>
</organism>
<sequence length="99" mass="11325">MKFWLKLELLFEQVHNENVSRKSSSETLTFSISRSKDKSNSVTEQPLEKTIKEFPNINISSKSLSNPIKTPNIFRSITPTLPSFSQNTNVINVTFNYSV</sequence>
<evidence type="ECO:0000313" key="2">
    <source>
        <dbReference type="Proteomes" id="UP000265703"/>
    </source>
</evidence>
<accession>A0A397TD29</accession>
<comment type="caution">
    <text evidence="1">The sequence shown here is derived from an EMBL/GenBank/DDBJ whole genome shotgun (WGS) entry which is preliminary data.</text>
</comment>